<dbReference type="Pfam" id="PF07681">
    <property type="entry name" value="DoxX"/>
    <property type="match status" value="1"/>
</dbReference>
<dbReference type="RefSeq" id="WP_091548817.1">
    <property type="nucleotide sequence ID" value="NZ_FONY01000038.1"/>
</dbReference>
<dbReference type="AlphaFoldDB" id="A0A1I2IYM9"/>
<keyword evidence="9" id="KW-1185">Reference proteome</keyword>
<feature type="transmembrane region" description="Helical" evidence="7">
    <location>
        <begin position="56"/>
        <end position="76"/>
    </location>
</feature>
<keyword evidence="3" id="KW-1003">Cell membrane</keyword>
<protein>
    <submittedName>
        <fullName evidence="8">Putative oxidoreductase</fullName>
    </submittedName>
</protein>
<feature type="transmembrane region" description="Helical" evidence="7">
    <location>
        <begin position="12"/>
        <end position="29"/>
    </location>
</feature>
<dbReference type="GO" id="GO:0005886">
    <property type="term" value="C:plasma membrane"/>
    <property type="evidence" value="ECO:0007669"/>
    <property type="project" value="UniProtKB-SubCell"/>
</dbReference>
<keyword evidence="6 7" id="KW-0472">Membrane</keyword>
<evidence type="ECO:0000256" key="4">
    <source>
        <dbReference type="ARBA" id="ARBA00022692"/>
    </source>
</evidence>
<dbReference type="PANTHER" id="PTHR33452:SF1">
    <property type="entry name" value="INNER MEMBRANE PROTEIN YPHA-RELATED"/>
    <property type="match status" value="1"/>
</dbReference>
<dbReference type="InterPro" id="IPR032808">
    <property type="entry name" value="DoxX"/>
</dbReference>
<dbReference type="STRING" id="1003.SAMN04488541_103814"/>
<evidence type="ECO:0000256" key="1">
    <source>
        <dbReference type="ARBA" id="ARBA00004651"/>
    </source>
</evidence>
<name>A0A1I2IYM9_9BACT</name>
<evidence type="ECO:0000256" key="2">
    <source>
        <dbReference type="ARBA" id="ARBA00006679"/>
    </source>
</evidence>
<keyword evidence="4 7" id="KW-0812">Transmembrane</keyword>
<dbReference type="Proteomes" id="UP000199513">
    <property type="component" value="Unassembled WGS sequence"/>
</dbReference>
<evidence type="ECO:0000313" key="9">
    <source>
        <dbReference type="Proteomes" id="UP000199513"/>
    </source>
</evidence>
<dbReference type="InterPro" id="IPR051907">
    <property type="entry name" value="DoxX-like_oxidoreductase"/>
</dbReference>
<proteinExistence type="inferred from homology"/>
<dbReference type="PANTHER" id="PTHR33452">
    <property type="entry name" value="OXIDOREDUCTASE CATD-RELATED"/>
    <property type="match status" value="1"/>
</dbReference>
<dbReference type="EMBL" id="FONY01000038">
    <property type="protein sequence ID" value="SFF46828.1"/>
    <property type="molecule type" value="Genomic_DNA"/>
</dbReference>
<sequence>MNILLKNIPIGQAQVLATLRIIIGLFLIYHGQEVFQAKLIQEYAQWEAFKGMNGTLMVYLGKGAEFVAGVLLLLGLLTRIGALICVGTFLYITFFIGGGKFWYQDQHPFMFALFGLLFFFTGAGIWSLDNILFKK</sequence>
<comment type="subcellular location">
    <subcellularLocation>
        <location evidence="1">Cell membrane</location>
        <topology evidence="1">Multi-pass membrane protein</topology>
    </subcellularLocation>
</comment>
<comment type="similarity">
    <text evidence="2">Belongs to the DoxX family.</text>
</comment>
<evidence type="ECO:0000313" key="8">
    <source>
        <dbReference type="EMBL" id="SFF46828.1"/>
    </source>
</evidence>
<feature type="transmembrane region" description="Helical" evidence="7">
    <location>
        <begin position="83"/>
        <end position="103"/>
    </location>
</feature>
<evidence type="ECO:0000256" key="6">
    <source>
        <dbReference type="ARBA" id="ARBA00023136"/>
    </source>
</evidence>
<dbReference type="OrthoDB" id="959527at2"/>
<organism evidence="8 9">
    <name type="scientific">Thermoflexibacter ruber</name>
    <dbReference type="NCBI Taxonomy" id="1003"/>
    <lineage>
        <taxon>Bacteria</taxon>
        <taxon>Pseudomonadati</taxon>
        <taxon>Bacteroidota</taxon>
        <taxon>Cytophagia</taxon>
        <taxon>Cytophagales</taxon>
        <taxon>Thermoflexibacteraceae</taxon>
        <taxon>Thermoflexibacter</taxon>
    </lineage>
</organism>
<evidence type="ECO:0000256" key="7">
    <source>
        <dbReference type="SAM" id="Phobius"/>
    </source>
</evidence>
<evidence type="ECO:0000256" key="3">
    <source>
        <dbReference type="ARBA" id="ARBA00022475"/>
    </source>
</evidence>
<reference evidence="8 9" key="1">
    <citation type="submission" date="2016-10" db="EMBL/GenBank/DDBJ databases">
        <authorList>
            <person name="de Groot N.N."/>
        </authorList>
    </citation>
    <scope>NUCLEOTIDE SEQUENCE [LARGE SCALE GENOMIC DNA]</scope>
    <source>
        <strain>GEY</strain>
        <strain evidence="9">DSM 9560</strain>
    </source>
</reference>
<gene>
    <name evidence="8" type="ORF">SAMN04488541_103814</name>
</gene>
<keyword evidence="5 7" id="KW-1133">Transmembrane helix</keyword>
<accession>A0A1I2IYM9</accession>
<evidence type="ECO:0000256" key="5">
    <source>
        <dbReference type="ARBA" id="ARBA00022989"/>
    </source>
</evidence>
<feature type="transmembrane region" description="Helical" evidence="7">
    <location>
        <begin position="109"/>
        <end position="128"/>
    </location>
</feature>